<evidence type="ECO:0000256" key="1">
    <source>
        <dbReference type="SAM" id="SignalP"/>
    </source>
</evidence>
<dbReference type="AlphaFoldDB" id="A0A2H0D2K2"/>
<proteinExistence type="predicted"/>
<dbReference type="Proteomes" id="UP000230159">
    <property type="component" value="Unassembled WGS sequence"/>
</dbReference>
<evidence type="ECO:0000259" key="2">
    <source>
        <dbReference type="Pfam" id="PF18962"/>
    </source>
</evidence>
<feature type="non-terminal residue" evidence="3">
    <location>
        <position position="301"/>
    </location>
</feature>
<dbReference type="NCBIfam" id="TIGR04183">
    <property type="entry name" value="Por_Secre_tail"/>
    <property type="match status" value="1"/>
</dbReference>
<evidence type="ECO:0000313" key="3">
    <source>
        <dbReference type="EMBL" id="PIP75840.1"/>
    </source>
</evidence>
<evidence type="ECO:0000313" key="4">
    <source>
        <dbReference type="Proteomes" id="UP000230159"/>
    </source>
</evidence>
<dbReference type="InterPro" id="IPR026444">
    <property type="entry name" value="Secre_tail"/>
</dbReference>
<reference evidence="3 4" key="1">
    <citation type="submission" date="2017-09" db="EMBL/GenBank/DDBJ databases">
        <title>Depth-based differentiation of microbial function through sediment-hosted aquifers and enrichment of novel symbionts in the deep terrestrial subsurface.</title>
        <authorList>
            <person name="Probst A.J."/>
            <person name="Ladd B."/>
            <person name="Jarett J.K."/>
            <person name="Geller-Mcgrath D.E."/>
            <person name="Sieber C.M."/>
            <person name="Emerson J.B."/>
            <person name="Anantharaman K."/>
            <person name="Thomas B.C."/>
            <person name="Malmstrom R."/>
            <person name="Stieglmeier M."/>
            <person name="Klingl A."/>
            <person name="Woyke T."/>
            <person name="Ryan C.M."/>
            <person name="Banfield J.F."/>
        </authorList>
    </citation>
    <scope>NUCLEOTIDE SEQUENCE [LARGE SCALE GENOMIC DNA]</scope>
    <source>
        <strain evidence="3">CG22_combo_CG10-13_8_21_14_all_39_9</strain>
    </source>
</reference>
<organism evidence="3 4">
    <name type="scientific">Candidatus Kuenenbacteria bacterium CG22_combo_CG10-13_8_21_14_all_39_9</name>
    <dbReference type="NCBI Taxonomy" id="1974621"/>
    <lineage>
        <taxon>Bacteria</taxon>
        <taxon>Candidatus Kueneniibacteriota</taxon>
    </lineage>
</organism>
<name>A0A2H0D2K2_9BACT</name>
<sequence length="301" mass="33676">MLVLICTWILATNLSALSALSAQVKLDWVQVYPGFTKGMLVNHAGDIYVTGVTWNLNKVNDKYKMALIKLNAFSGNVDWDKTYMDSNNGILNPLGQMIVSSSDSDNIYTMEEIPSFKVEVNKWTITFVFSAPYPYAADSVTIHHYSGEPYPPELISLTTQGAGLIGNSTSVVFGRDWDHDITRLLWYAGYGLNFRLTFFKEGNIVWVTEKEVVAEMEGVRFPALEENTGVLPVLQLQNYPNPFNPTTIIQFSLNKNSMVELKIFDAMGKEVTTLISNPMAVGNHDVTFNANGLASGMYYYR</sequence>
<feature type="domain" description="Secretion system C-terminal sorting" evidence="2">
    <location>
        <begin position="239"/>
        <end position="300"/>
    </location>
</feature>
<accession>A0A2H0D2K2</accession>
<gene>
    <name evidence="3" type="ORF">COW86_01455</name>
</gene>
<comment type="caution">
    <text evidence="3">The sequence shown here is derived from an EMBL/GenBank/DDBJ whole genome shotgun (WGS) entry which is preliminary data.</text>
</comment>
<dbReference type="EMBL" id="PCTN01000065">
    <property type="protein sequence ID" value="PIP75840.1"/>
    <property type="molecule type" value="Genomic_DNA"/>
</dbReference>
<dbReference type="Pfam" id="PF18962">
    <property type="entry name" value="Por_Secre_tail"/>
    <property type="match status" value="1"/>
</dbReference>
<feature type="signal peptide" evidence="1">
    <location>
        <begin position="1"/>
        <end position="21"/>
    </location>
</feature>
<feature type="chain" id="PRO_5013822887" description="Secretion system C-terminal sorting domain-containing protein" evidence="1">
    <location>
        <begin position="22"/>
        <end position="301"/>
    </location>
</feature>
<keyword evidence="1" id="KW-0732">Signal</keyword>
<protein>
    <recommendedName>
        <fullName evidence="2">Secretion system C-terminal sorting domain-containing protein</fullName>
    </recommendedName>
</protein>